<dbReference type="AlphaFoldDB" id="A0A150RQM4"/>
<gene>
    <name evidence="2" type="ORF">BE17_48065</name>
</gene>
<evidence type="ECO:0000313" key="2">
    <source>
        <dbReference type="EMBL" id="KYF82564.1"/>
    </source>
</evidence>
<protein>
    <submittedName>
        <fullName evidence="2">Transcriptional regulator</fullName>
    </submittedName>
</protein>
<accession>A0A150RQM4</accession>
<dbReference type="Proteomes" id="UP000075635">
    <property type="component" value="Unassembled WGS sequence"/>
</dbReference>
<comment type="caution">
    <text evidence="2">The sequence shown here is derived from an EMBL/GenBank/DDBJ whole genome shotgun (WGS) entry which is preliminary data.</text>
</comment>
<feature type="domain" description="Schlafen AlbA-2" evidence="1">
    <location>
        <begin position="14"/>
        <end position="128"/>
    </location>
</feature>
<evidence type="ECO:0000313" key="3">
    <source>
        <dbReference type="Proteomes" id="UP000075635"/>
    </source>
</evidence>
<dbReference type="Pfam" id="PF04326">
    <property type="entry name" value="SLFN_AlbA_2"/>
    <property type="match status" value="1"/>
</dbReference>
<sequence>MIREDLDAMLQDIESDRVERTRAVKDEDKIGQAICAFANDLPGHRRPGYLFIGANDDGTPSNLTIDDRLLQTLAAFRSDGNIQPLPVMTVQKWSLGGGDMAVVEVLPSDLPPVRYRGRIWIRVGPRKAIASEQDERVLAERRTTLARTWDARPCREASLSDLSLDLFTLSYRLYAVAPEVVEENHRTLEQQLAALRFFDPRAGCPTNAGVLLFAKDPLYFLPGGYVQYVRYDGPTQAADVLKERRFSGDLLGVMRGLDELAAEVEGARPVALEEGGDRTVYDYPRRALHELLMNAVIHRNYDGSTTQVMVNHFADRIEILSPGGLYPDLTPEQFPHGTAYRNPIIAEAAKVLGFVNRFGRGIAIAQAQLAANGSPPATFEPAYNRFLAVVRGRP</sequence>
<evidence type="ECO:0000259" key="1">
    <source>
        <dbReference type="Pfam" id="PF04326"/>
    </source>
</evidence>
<dbReference type="Pfam" id="PF13749">
    <property type="entry name" value="HATPase_c_4"/>
    <property type="match status" value="1"/>
</dbReference>
<proteinExistence type="predicted"/>
<reference evidence="2 3" key="1">
    <citation type="submission" date="2014-02" db="EMBL/GenBank/DDBJ databases">
        <title>The small core and large imbalanced accessory genome model reveals a collaborative survival strategy of Sorangium cellulosum strains in nature.</title>
        <authorList>
            <person name="Han K."/>
            <person name="Peng R."/>
            <person name="Blom J."/>
            <person name="Li Y.-Z."/>
        </authorList>
    </citation>
    <scope>NUCLEOTIDE SEQUENCE [LARGE SCALE GENOMIC DNA]</scope>
    <source>
        <strain evidence="2 3">So0011-07</strain>
    </source>
</reference>
<dbReference type="Gene3D" id="3.30.950.30">
    <property type="entry name" value="Schlafen, AAA domain"/>
    <property type="match status" value="1"/>
</dbReference>
<organism evidence="2 3">
    <name type="scientific">Sorangium cellulosum</name>
    <name type="common">Polyangium cellulosum</name>
    <dbReference type="NCBI Taxonomy" id="56"/>
    <lineage>
        <taxon>Bacteria</taxon>
        <taxon>Pseudomonadati</taxon>
        <taxon>Myxococcota</taxon>
        <taxon>Polyangia</taxon>
        <taxon>Polyangiales</taxon>
        <taxon>Polyangiaceae</taxon>
        <taxon>Sorangium</taxon>
    </lineage>
</organism>
<dbReference type="InterPro" id="IPR007421">
    <property type="entry name" value="Schlafen_AlbA_2_dom"/>
</dbReference>
<dbReference type="PANTHER" id="PTHR30595">
    <property type="entry name" value="GLPR-RELATED TRANSCRIPTIONAL REPRESSOR"/>
    <property type="match status" value="1"/>
</dbReference>
<dbReference type="Gene3D" id="3.30.565.60">
    <property type="match status" value="1"/>
</dbReference>
<dbReference type="InterPro" id="IPR038475">
    <property type="entry name" value="RecG_C_sf"/>
</dbReference>
<name>A0A150RQM4_SORCE</name>
<dbReference type="InterPro" id="IPR038461">
    <property type="entry name" value="Schlafen_AlbA_2_dom_sf"/>
</dbReference>
<dbReference type="PANTHER" id="PTHR30595:SF6">
    <property type="entry name" value="SCHLAFEN ALBA-2 DOMAIN-CONTAINING PROTEIN"/>
    <property type="match status" value="1"/>
</dbReference>
<dbReference type="EMBL" id="JEMB01002231">
    <property type="protein sequence ID" value="KYF82564.1"/>
    <property type="molecule type" value="Genomic_DNA"/>
</dbReference>